<protein>
    <submittedName>
        <fullName evidence="2">Uncharacterized protein</fullName>
    </submittedName>
</protein>
<dbReference type="Proteomes" id="UP001154282">
    <property type="component" value="Unassembled WGS sequence"/>
</dbReference>
<feature type="compositionally biased region" description="Basic and acidic residues" evidence="1">
    <location>
        <begin position="32"/>
        <end position="47"/>
    </location>
</feature>
<evidence type="ECO:0000313" key="2">
    <source>
        <dbReference type="EMBL" id="CAI0424074.1"/>
    </source>
</evidence>
<proteinExistence type="predicted"/>
<accession>A0AAV0KNW4</accession>
<dbReference type="EMBL" id="CAMGYJ010000005">
    <property type="protein sequence ID" value="CAI0424074.1"/>
    <property type="molecule type" value="Genomic_DNA"/>
</dbReference>
<sequence>MPPFRVPRQLRPLQGPSRRVSSCQRQARLHRPHENRPQHRVRHGDCL</sequence>
<organism evidence="2 3">
    <name type="scientific">Linum tenue</name>
    <dbReference type="NCBI Taxonomy" id="586396"/>
    <lineage>
        <taxon>Eukaryota</taxon>
        <taxon>Viridiplantae</taxon>
        <taxon>Streptophyta</taxon>
        <taxon>Embryophyta</taxon>
        <taxon>Tracheophyta</taxon>
        <taxon>Spermatophyta</taxon>
        <taxon>Magnoliopsida</taxon>
        <taxon>eudicotyledons</taxon>
        <taxon>Gunneridae</taxon>
        <taxon>Pentapetalae</taxon>
        <taxon>rosids</taxon>
        <taxon>fabids</taxon>
        <taxon>Malpighiales</taxon>
        <taxon>Linaceae</taxon>
        <taxon>Linum</taxon>
    </lineage>
</organism>
<reference evidence="2" key="1">
    <citation type="submission" date="2022-08" db="EMBL/GenBank/DDBJ databases">
        <authorList>
            <person name="Gutierrez-Valencia J."/>
        </authorList>
    </citation>
    <scope>NUCLEOTIDE SEQUENCE</scope>
</reference>
<evidence type="ECO:0000313" key="3">
    <source>
        <dbReference type="Proteomes" id="UP001154282"/>
    </source>
</evidence>
<gene>
    <name evidence="2" type="ORF">LITE_LOCUS19783</name>
</gene>
<dbReference type="AlphaFoldDB" id="A0AAV0KNW4"/>
<feature type="region of interest" description="Disordered" evidence="1">
    <location>
        <begin position="1"/>
        <end position="47"/>
    </location>
</feature>
<name>A0AAV0KNW4_9ROSI</name>
<keyword evidence="3" id="KW-1185">Reference proteome</keyword>
<evidence type="ECO:0000256" key="1">
    <source>
        <dbReference type="SAM" id="MobiDB-lite"/>
    </source>
</evidence>
<comment type="caution">
    <text evidence="2">The sequence shown here is derived from an EMBL/GenBank/DDBJ whole genome shotgun (WGS) entry which is preliminary data.</text>
</comment>